<dbReference type="Gene3D" id="1.10.275.40">
    <property type="match status" value="1"/>
</dbReference>
<evidence type="ECO:0000256" key="6">
    <source>
        <dbReference type="ARBA" id="ARBA00022840"/>
    </source>
</evidence>
<dbReference type="GO" id="GO:0005524">
    <property type="term" value="F:ATP binding"/>
    <property type="evidence" value="ECO:0007669"/>
    <property type="project" value="UniProtKB-KW"/>
</dbReference>
<dbReference type="SUPFAM" id="SSF52540">
    <property type="entry name" value="P-loop containing nucleoside triphosphate hydrolases"/>
    <property type="match status" value="2"/>
</dbReference>
<dbReference type="InterPro" id="IPR013020">
    <property type="entry name" value="Rad3/Chl1-like"/>
</dbReference>
<dbReference type="Proteomes" id="UP000829291">
    <property type="component" value="Chromosome 3"/>
</dbReference>
<dbReference type="OrthoDB" id="19182at2759"/>
<keyword evidence="3" id="KW-0547">Nucleotide-binding</keyword>
<dbReference type="GeneID" id="107224861"/>
<keyword evidence="5" id="KW-0347">Helicase</keyword>
<comment type="subcellular location">
    <subcellularLocation>
        <location evidence="1">Nucleus</location>
    </subcellularLocation>
</comment>
<feature type="domain" description="Helicase ATP-binding" evidence="12">
    <location>
        <begin position="288"/>
        <end position="662"/>
    </location>
</feature>
<evidence type="ECO:0000256" key="5">
    <source>
        <dbReference type="ARBA" id="ARBA00022806"/>
    </source>
</evidence>
<dbReference type="GO" id="GO:0006289">
    <property type="term" value="P:nucleotide-excision repair"/>
    <property type="evidence" value="ECO:0007669"/>
    <property type="project" value="TreeGrafter"/>
</dbReference>
<reference evidence="14" key="1">
    <citation type="submission" date="2025-08" db="UniProtKB">
        <authorList>
            <consortium name="RefSeq"/>
        </authorList>
    </citation>
    <scope>IDENTIFICATION</scope>
    <source>
        <tissue evidence="14">Thorax and Abdomen</tissue>
    </source>
</reference>
<dbReference type="PANTHER" id="PTHR11472">
    <property type="entry name" value="DNA REPAIR DEAD HELICASE RAD3/XP-D SUBFAMILY MEMBER"/>
    <property type="match status" value="1"/>
</dbReference>
<proteinExistence type="predicted"/>
<dbReference type="CDD" id="cd18788">
    <property type="entry name" value="SF2_C_XPD"/>
    <property type="match status" value="1"/>
</dbReference>
<dbReference type="AlphaFoldDB" id="A0A6J0BZY0"/>
<dbReference type="GO" id="GO:0005634">
    <property type="term" value="C:nucleus"/>
    <property type="evidence" value="ECO:0007669"/>
    <property type="project" value="UniProtKB-SubCell"/>
</dbReference>
<dbReference type="InterPro" id="IPR045028">
    <property type="entry name" value="DinG/Rad3-like"/>
</dbReference>
<name>A0A6J0BZY0_NEOLC</name>
<feature type="region of interest" description="Disordered" evidence="11">
    <location>
        <begin position="104"/>
        <end position="202"/>
    </location>
</feature>
<dbReference type="GO" id="GO:0003677">
    <property type="term" value="F:DNA binding"/>
    <property type="evidence" value="ECO:0007669"/>
    <property type="project" value="InterPro"/>
</dbReference>
<dbReference type="PROSITE" id="PS51193">
    <property type="entry name" value="HELICASE_ATP_BIND_2"/>
    <property type="match status" value="1"/>
</dbReference>
<feature type="region of interest" description="Disordered" evidence="11">
    <location>
        <begin position="366"/>
        <end position="393"/>
    </location>
</feature>
<accession>A0A6J0BZY0</accession>
<dbReference type="InterPro" id="IPR027417">
    <property type="entry name" value="P-loop_NTPase"/>
</dbReference>
<organism evidence="14">
    <name type="scientific">Neodiprion lecontei</name>
    <name type="common">Redheaded pine sawfly</name>
    <dbReference type="NCBI Taxonomy" id="441921"/>
    <lineage>
        <taxon>Eukaryota</taxon>
        <taxon>Metazoa</taxon>
        <taxon>Ecdysozoa</taxon>
        <taxon>Arthropoda</taxon>
        <taxon>Hexapoda</taxon>
        <taxon>Insecta</taxon>
        <taxon>Pterygota</taxon>
        <taxon>Neoptera</taxon>
        <taxon>Endopterygota</taxon>
        <taxon>Hymenoptera</taxon>
        <taxon>Tenthredinoidea</taxon>
        <taxon>Diprionidae</taxon>
        <taxon>Diprioninae</taxon>
        <taxon>Neodiprion</taxon>
    </lineage>
</organism>
<dbReference type="InterPro" id="IPR006554">
    <property type="entry name" value="Helicase-like_DEXD_c2"/>
</dbReference>
<evidence type="ECO:0000256" key="10">
    <source>
        <dbReference type="ARBA" id="ARBA00023242"/>
    </source>
</evidence>
<protein>
    <submittedName>
        <fullName evidence="14">Fanconi anemia group J protein</fullName>
    </submittedName>
</protein>
<dbReference type="InterPro" id="IPR042493">
    <property type="entry name" value="XPD_DNA_FeS"/>
</dbReference>
<feature type="region of interest" description="Disordered" evidence="11">
    <location>
        <begin position="54"/>
        <end position="92"/>
    </location>
</feature>
<sequence length="1099" mass="124064">MIIVLAAIFIIVCVYSGSLAFVRRRLDPPSPMAGKFNPRIAQDALNITNDEDSDLLTEQSSASNLSGDDDDGEKSEELQYTEMQIEEPPSFFNSQYLNPSLAFKKNSKQSKPSENEEEKEEEDDENAEEKQVEEKKDEDEEDGIFQLKETKKRGSVINANVYDASSDRSESSSSSSSSRRGRQPRKPRKSRKRKNLPESSSATLERWSILNWREKRDETTRKKMTRIDAAKAILGDGFSGGYYSAGPATPANAPDECHKKIFKHITIALEGKEVPTPKEVHHEELYIAGVNVKFPVKPYPSQIAVMNKLIQGCKKSEHCLLESPTGSGKTLALLCGVLAWQEKENEEFRQQVEEIFENANAALYETESESDNKGAEECAPSTAKAQNAKPEPSCAENWNNVIDISDDNEFQPCKKICHSQSPNSACQAEKTSTEIVIDVSPDAVFEVQKVKRKVPKIYYGSRTHKQIEQVVRELKKTAYAYKKMTILSSREFTCIQGGDQNKTELCTKLLDPTKGQGCRYFNEKTRTRISTNWALHGLGINGPWDIEDLVKVGKQEAACPYFAARDLMMEAEIIFCPYNYLVDRNIRESMQINLQGDIVILDEAHNIEEMSRDVGSLYFRVDKILEVIAESKLLCIRRKEDNATYKIIQTYLENLVEFIQVNNLNTVDKFSETCSSDFWTGVQLCELFNIHSLGKGTAKTFEKAASEAIMDFNKAKEEMSRNQDIEPFPVITPLTKRFLEDFTLALQVMASEKLANDYRACIVEAYVKDFSQGYAEKRLRTLQMLCMNPAVIFAPLANAARSVVLASGTLSPTSSFQSELGTAFPHKLDANHVVPKENVYIRGIGCGPTGVQLKANYANVNSLSFQDELGRLVLDVCKVVPHGILCFFSSYSMMQKQIDRWKLNSTWARLEGMKHVLQEPRGSSNLEPVMQKYREIIKSTSEGPQDGITGALLLAVFRGKVAEGIDFSDNEARCVMAVGIPYAVRKDPSVDTKFTYNDMNQLKGLLKGGEWYAVQAFRALNQALGRCVRHRNDWGAVLLIDQRFTEKSSYNYLPKWVKTMWRDSARYNLTWELEQFVARHVERTKNEKSDSVDQKVLAP</sequence>
<evidence type="ECO:0000256" key="4">
    <source>
        <dbReference type="ARBA" id="ARBA00022801"/>
    </source>
</evidence>
<dbReference type="GO" id="GO:1990918">
    <property type="term" value="P:double-strand break repair involved in meiotic recombination"/>
    <property type="evidence" value="ECO:0007669"/>
    <property type="project" value="TreeGrafter"/>
</dbReference>
<evidence type="ECO:0000259" key="12">
    <source>
        <dbReference type="PROSITE" id="PS51193"/>
    </source>
</evidence>
<feature type="compositionally biased region" description="Basic residues" evidence="11">
    <location>
        <begin position="179"/>
        <end position="194"/>
    </location>
</feature>
<dbReference type="KEGG" id="nlo:107224861"/>
<keyword evidence="6" id="KW-0067">ATP-binding</keyword>
<dbReference type="Gene3D" id="1.10.30.20">
    <property type="entry name" value="Bacterial XPD DNA helicase, FeS cluster domain"/>
    <property type="match status" value="1"/>
</dbReference>
<dbReference type="Gene3D" id="3.40.50.300">
    <property type="entry name" value="P-loop containing nucleotide triphosphate hydrolases"/>
    <property type="match status" value="3"/>
</dbReference>
<keyword evidence="2" id="KW-0479">Metal-binding</keyword>
<feature type="compositionally biased region" description="Acidic residues" evidence="11">
    <location>
        <begin position="115"/>
        <end position="127"/>
    </location>
</feature>
<dbReference type="NCBIfam" id="TIGR00604">
    <property type="entry name" value="rad3"/>
    <property type="match status" value="1"/>
</dbReference>
<evidence type="ECO:0000313" key="14">
    <source>
        <dbReference type="RefSeq" id="XP_015520566.2"/>
    </source>
</evidence>
<keyword evidence="10" id="KW-0539">Nucleus</keyword>
<evidence type="ECO:0000256" key="1">
    <source>
        <dbReference type="ARBA" id="ARBA00004123"/>
    </source>
</evidence>
<dbReference type="InParanoid" id="A0A6J0BZY0"/>
<evidence type="ECO:0000256" key="8">
    <source>
        <dbReference type="ARBA" id="ARBA00023014"/>
    </source>
</evidence>
<dbReference type="InterPro" id="IPR010614">
    <property type="entry name" value="RAD3-like_helicase_DEAD"/>
</dbReference>
<dbReference type="PANTHER" id="PTHR11472:SF47">
    <property type="entry name" value="FANCONI ANEMIA GROUP J PROTEIN"/>
    <property type="match status" value="1"/>
</dbReference>
<keyword evidence="4" id="KW-0378">Hydrolase</keyword>
<dbReference type="InterPro" id="IPR014013">
    <property type="entry name" value="Helic_SF1/SF2_ATP-bd_DinG/Rad3"/>
</dbReference>
<evidence type="ECO:0000256" key="2">
    <source>
        <dbReference type="ARBA" id="ARBA00022723"/>
    </source>
</evidence>
<dbReference type="GO" id="GO:0051539">
    <property type="term" value="F:4 iron, 4 sulfur cluster binding"/>
    <property type="evidence" value="ECO:0007669"/>
    <property type="project" value="UniProtKB-KW"/>
</dbReference>
<dbReference type="RefSeq" id="XP_015520566.2">
    <property type="nucleotide sequence ID" value="XM_015665080.2"/>
</dbReference>
<evidence type="ECO:0000256" key="11">
    <source>
        <dbReference type="SAM" id="MobiDB-lite"/>
    </source>
</evidence>
<keyword evidence="8" id="KW-0411">Iron-sulfur</keyword>
<dbReference type="GO" id="GO:0043139">
    <property type="term" value="F:5'-3' DNA helicase activity"/>
    <property type="evidence" value="ECO:0007669"/>
    <property type="project" value="UniProtKB-EC"/>
</dbReference>
<dbReference type="Pfam" id="PF13307">
    <property type="entry name" value="Helicase_C_2"/>
    <property type="match status" value="1"/>
</dbReference>
<feature type="compositionally biased region" description="Polar residues" evidence="11">
    <location>
        <begin position="56"/>
        <end position="66"/>
    </location>
</feature>
<dbReference type="GO" id="GO:0046872">
    <property type="term" value="F:metal ion binding"/>
    <property type="evidence" value="ECO:0007669"/>
    <property type="project" value="UniProtKB-KW"/>
</dbReference>
<dbReference type="SMART" id="SM00491">
    <property type="entry name" value="HELICc2"/>
    <property type="match status" value="1"/>
</dbReference>
<dbReference type="SMART" id="SM00488">
    <property type="entry name" value="DEXDc2"/>
    <property type="match status" value="1"/>
</dbReference>
<evidence type="ECO:0000313" key="13">
    <source>
        <dbReference type="Proteomes" id="UP000829291"/>
    </source>
</evidence>
<gene>
    <name evidence="14" type="primary">LOC107224861</name>
</gene>
<dbReference type="GO" id="GO:0016818">
    <property type="term" value="F:hydrolase activity, acting on acid anhydrides, in phosphorus-containing anhydrides"/>
    <property type="evidence" value="ECO:0007669"/>
    <property type="project" value="InterPro"/>
</dbReference>
<keyword evidence="13" id="KW-1185">Reference proteome</keyword>
<dbReference type="Pfam" id="PF06733">
    <property type="entry name" value="DEAD_2"/>
    <property type="match status" value="1"/>
</dbReference>
<keyword evidence="9" id="KW-0413">Isomerase</keyword>
<evidence type="ECO:0000256" key="7">
    <source>
        <dbReference type="ARBA" id="ARBA00023004"/>
    </source>
</evidence>
<evidence type="ECO:0000256" key="3">
    <source>
        <dbReference type="ARBA" id="ARBA00022741"/>
    </source>
</evidence>
<dbReference type="InterPro" id="IPR006555">
    <property type="entry name" value="ATP-dep_Helicase_C"/>
</dbReference>
<evidence type="ECO:0000256" key="9">
    <source>
        <dbReference type="ARBA" id="ARBA00023235"/>
    </source>
</evidence>
<keyword evidence="7" id="KW-0408">Iron</keyword>